<name>A0A1Y1Y8Y8_9PLEO</name>
<evidence type="ECO:0000256" key="1">
    <source>
        <dbReference type="SAM" id="MobiDB-lite"/>
    </source>
</evidence>
<gene>
    <name evidence="2" type="ORF">BCR34DRAFT_620143</name>
</gene>
<dbReference type="Proteomes" id="UP000193144">
    <property type="component" value="Unassembled WGS sequence"/>
</dbReference>
<accession>A0A1Y1Y8Y8</accession>
<feature type="region of interest" description="Disordered" evidence="1">
    <location>
        <begin position="148"/>
        <end position="167"/>
    </location>
</feature>
<protein>
    <submittedName>
        <fullName evidence="2">Uncharacterized protein</fullName>
    </submittedName>
</protein>
<comment type="caution">
    <text evidence="2">The sequence shown here is derived from an EMBL/GenBank/DDBJ whole genome shotgun (WGS) entry which is preliminary data.</text>
</comment>
<keyword evidence="3" id="KW-1185">Reference proteome</keyword>
<dbReference type="OrthoDB" id="3792077at2759"/>
<proteinExistence type="predicted"/>
<organism evidence="2 3">
    <name type="scientific">Clohesyomyces aquaticus</name>
    <dbReference type="NCBI Taxonomy" id="1231657"/>
    <lineage>
        <taxon>Eukaryota</taxon>
        <taxon>Fungi</taxon>
        <taxon>Dikarya</taxon>
        <taxon>Ascomycota</taxon>
        <taxon>Pezizomycotina</taxon>
        <taxon>Dothideomycetes</taxon>
        <taxon>Pleosporomycetidae</taxon>
        <taxon>Pleosporales</taxon>
        <taxon>Lindgomycetaceae</taxon>
        <taxon>Clohesyomyces</taxon>
    </lineage>
</organism>
<dbReference type="AlphaFoldDB" id="A0A1Y1Y8Y8"/>
<dbReference type="EMBL" id="MCFA01000307">
    <property type="protein sequence ID" value="ORX94467.1"/>
    <property type="molecule type" value="Genomic_DNA"/>
</dbReference>
<evidence type="ECO:0000313" key="3">
    <source>
        <dbReference type="Proteomes" id="UP000193144"/>
    </source>
</evidence>
<reference evidence="2 3" key="1">
    <citation type="submission" date="2016-07" db="EMBL/GenBank/DDBJ databases">
        <title>Pervasive Adenine N6-methylation of Active Genes in Fungi.</title>
        <authorList>
            <consortium name="DOE Joint Genome Institute"/>
            <person name="Mondo S.J."/>
            <person name="Dannebaum R.O."/>
            <person name="Kuo R.C."/>
            <person name="Labutti K."/>
            <person name="Haridas S."/>
            <person name="Kuo A."/>
            <person name="Salamov A."/>
            <person name="Ahrendt S.R."/>
            <person name="Lipzen A."/>
            <person name="Sullivan W."/>
            <person name="Andreopoulos W.B."/>
            <person name="Clum A."/>
            <person name="Lindquist E."/>
            <person name="Daum C."/>
            <person name="Ramamoorthy G.K."/>
            <person name="Gryganskyi A."/>
            <person name="Culley D."/>
            <person name="Magnuson J.K."/>
            <person name="James T.Y."/>
            <person name="O'Malley M.A."/>
            <person name="Stajich J.E."/>
            <person name="Spatafora J.W."/>
            <person name="Visel A."/>
            <person name="Grigoriev I.V."/>
        </authorList>
    </citation>
    <scope>NUCLEOTIDE SEQUENCE [LARGE SCALE GENOMIC DNA]</scope>
    <source>
        <strain evidence="2 3">CBS 115471</strain>
    </source>
</reference>
<sequence length="167" mass="17754">MTPSTFSRVQEQTLFAQLKQQIITLATALYGTHTLPSSFDVLTHISSSPASPSSSSHLNPNPNPNPNFGVALITYLPTETPLHGPGQKANAGYTSWELISKTSGHESVNMGMEALLGDLRVAVGGVMVELERKNEFRVAHKRIPDLAVEGEDEGAGKGAGTNGDLDD</sequence>
<evidence type="ECO:0000313" key="2">
    <source>
        <dbReference type="EMBL" id="ORX94467.1"/>
    </source>
</evidence>